<dbReference type="AlphaFoldDB" id="A0A5C5ZDN0"/>
<proteinExistence type="predicted"/>
<comment type="caution">
    <text evidence="2">The sequence shown here is derived from an EMBL/GenBank/DDBJ whole genome shotgun (WGS) entry which is preliminary data.</text>
</comment>
<reference evidence="2 3" key="1">
    <citation type="submission" date="2019-02" db="EMBL/GenBank/DDBJ databases">
        <title>Deep-cultivation of Planctomycetes and their phenomic and genomic characterization uncovers novel biology.</title>
        <authorList>
            <person name="Wiegand S."/>
            <person name="Jogler M."/>
            <person name="Boedeker C."/>
            <person name="Pinto D."/>
            <person name="Vollmers J."/>
            <person name="Rivas-Marin E."/>
            <person name="Kohn T."/>
            <person name="Peeters S.H."/>
            <person name="Heuer A."/>
            <person name="Rast P."/>
            <person name="Oberbeckmann S."/>
            <person name="Bunk B."/>
            <person name="Jeske O."/>
            <person name="Meyerdierks A."/>
            <person name="Storesund J.E."/>
            <person name="Kallscheuer N."/>
            <person name="Luecker S."/>
            <person name="Lage O.M."/>
            <person name="Pohl T."/>
            <person name="Merkel B.J."/>
            <person name="Hornburger P."/>
            <person name="Mueller R.-W."/>
            <person name="Bruemmer F."/>
            <person name="Labrenz M."/>
            <person name="Spormann A.M."/>
            <person name="Op Den Camp H."/>
            <person name="Overmann J."/>
            <person name="Amann R."/>
            <person name="Jetten M.S.M."/>
            <person name="Mascher T."/>
            <person name="Medema M.H."/>
            <person name="Devos D.P."/>
            <person name="Kaster A.-K."/>
            <person name="Ovreas L."/>
            <person name="Rohde M."/>
            <person name="Galperin M.Y."/>
            <person name="Jogler C."/>
        </authorList>
    </citation>
    <scope>NUCLEOTIDE SEQUENCE [LARGE SCALE GENOMIC DNA]</scope>
    <source>
        <strain evidence="2 3">Pla123a</strain>
    </source>
</reference>
<dbReference type="Proteomes" id="UP000318478">
    <property type="component" value="Unassembled WGS sequence"/>
</dbReference>
<feature type="transmembrane region" description="Helical" evidence="1">
    <location>
        <begin position="19"/>
        <end position="36"/>
    </location>
</feature>
<dbReference type="EMBL" id="SJPO01000001">
    <property type="protein sequence ID" value="TWT85278.1"/>
    <property type="molecule type" value="Genomic_DNA"/>
</dbReference>
<gene>
    <name evidence="2" type="ORF">Pla123a_00850</name>
</gene>
<accession>A0A5C5ZDN0</accession>
<keyword evidence="1" id="KW-0812">Transmembrane</keyword>
<organism evidence="2 3">
    <name type="scientific">Posidoniimonas polymericola</name>
    <dbReference type="NCBI Taxonomy" id="2528002"/>
    <lineage>
        <taxon>Bacteria</taxon>
        <taxon>Pseudomonadati</taxon>
        <taxon>Planctomycetota</taxon>
        <taxon>Planctomycetia</taxon>
        <taxon>Pirellulales</taxon>
        <taxon>Lacipirellulaceae</taxon>
        <taxon>Posidoniimonas</taxon>
    </lineage>
</organism>
<protein>
    <submittedName>
        <fullName evidence="2">Uncharacterized protein</fullName>
    </submittedName>
</protein>
<name>A0A5C5ZDN0_9BACT</name>
<keyword evidence="1" id="KW-1133">Transmembrane helix</keyword>
<keyword evidence="1" id="KW-0472">Membrane</keyword>
<evidence type="ECO:0000313" key="3">
    <source>
        <dbReference type="Proteomes" id="UP000318478"/>
    </source>
</evidence>
<dbReference type="RefSeq" id="WP_146583555.1">
    <property type="nucleotide sequence ID" value="NZ_SJPO01000001.1"/>
</dbReference>
<evidence type="ECO:0000313" key="2">
    <source>
        <dbReference type="EMBL" id="TWT85278.1"/>
    </source>
</evidence>
<keyword evidence="3" id="KW-1185">Reference proteome</keyword>
<sequence length="175" mass="19143">MSGALSYAKPRWRTWGRRLVPIAVAVVVLAAVYIALGPRTHTHRFVLNGKPGANAVVTFLDGRPPVSTNANGEVRFVLSAGDELWYQTAFPNGTRFSCKASGRGLTETYSSSRGTVITKTVDWVIWKQGSRSVELSGTKTIVDQFERGEITQRELIAQFETLSAELEREAADAGI</sequence>
<evidence type="ECO:0000256" key="1">
    <source>
        <dbReference type="SAM" id="Phobius"/>
    </source>
</evidence>